<evidence type="ECO:0000256" key="5">
    <source>
        <dbReference type="ARBA" id="ARBA00022989"/>
    </source>
</evidence>
<dbReference type="GeneID" id="30179778"/>
<keyword evidence="10" id="KW-1185">Reference proteome</keyword>
<evidence type="ECO:0000313" key="10">
    <source>
        <dbReference type="Proteomes" id="UP000094455"/>
    </source>
</evidence>
<dbReference type="RefSeq" id="XP_019015320.1">
    <property type="nucleotide sequence ID" value="XM_019163091.1"/>
</dbReference>
<keyword evidence="5 8" id="KW-1133">Transmembrane helix</keyword>
<evidence type="ECO:0000256" key="2">
    <source>
        <dbReference type="ARBA" id="ARBA00008333"/>
    </source>
</evidence>
<dbReference type="Proteomes" id="UP000094455">
    <property type="component" value="Unassembled WGS sequence"/>
</dbReference>
<keyword evidence="4 8" id="KW-0812">Transmembrane</keyword>
<evidence type="ECO:0008006" key="11">
    <source>
        <dbReference type="Google" id="ProtNLM"/>
    </source>
</evidence>
<dbReference type="GO" id="GO:0015093">
    <property type="term" value="F:ferrous iron transmembrane transporter activity"/>
    <property type="evidence" value="ECO:0007669"/>
    <property type="project" value="TreeGrafter"/>
</dbReference>
<evidence type="ECO:0000256" key="3">
    <source>
        <dbReference type="ARBA" id="ARBA00022496"/>
    </source>
</evidence>
<comment type="subcellular location">
    <subcellularLocation>
        <location evidence="1">Membrane</location>
        <topology evidence="1">Multi-pass membrane protein</topology>
    </subcellularLocation>
</comment>
<evidence type="ECO:0000256" key="7">
    <source>
        <dbReference type="SAM" id="MobiDB-lite"/>
    </source>
</evidence>
<feature type="transmembrane region" description="Helical" evidence="8">
    <location>
        <begin position="95"/>
        <end position="116"/>
    </location>
</feature>
<dbReference type="STRING" id="763406.A0A1E3NDK8"/>
<feature type="region of interest" description="Disordered" evidence="7">
    <location>
        <begin position="375"/>
        <end position="410"/>
    </location>
</feature>
<feature type="transmembrane region" description="Helical" evidence="8">
    <location>
        <begin position="232"/>
        <end position="253"/>
    </location>
</feature>
<evidence type="ECO:0000256" key="6">
    <source>
        <dbReference type="ARBA" id="ARBA00023136"/>
    </source>
</evidence>
<dbReference type="Pfam" id="PF03239">
    <property type="entry name" value="FTR1"/>
    <property type="match status" value="1"/>
</dbReference>
<comment type="similarity">
    <text evidence="2">Belongs to the oxidase-dependent Fe transporter (OFeT) (TC 9.A.10.1) family.</text>
</comment>
<organism evidence="9 10">
    <name type="scientific">Pichia membranifaciens NRRL Y-2026</name>
    <dbReference type="NCBI Taxonomy" id="763406"/>
    <lineage>
        <taxon>Eukaryota</taxon>
        <taxon>Fungi</taxon>
        <taxon>Dikarya</taxon>
        <taxon>Ascomycota</taxon>
        <taxon>Saccharomycotina</taxon>
        <taxon>Pichiomycetes</taxon>
        <taxon>Pichiales</taxon>
        <taxon>Pichiaceae</taxon>
        <taxon>Pichia</taxon>
    </lineage>
</organism>
<keyword evidence="3" id="KW-0410">Iron transport</keyword>
<keyword evidence="6 8" id="KW-0472">Membrane</keyword>
<dbReference type="GO" id="GO:0000329">
    <property type="term" value="C:fungal-type vacuole membrane"/>
    <property type="evidence" value="ECO:0007669"/>
    <property type="project" value="TreeGrafter"/>
</dbReference>
<protein>
    <recommendedName>
        <fullName evidence="11">Iron permease FTR1</fullName>
    </recommendedName>
</protein>
<dbReference type="PANTHER" id="PTHR31632:SF7">
    <property type="entry name" value="IRON TRANSPORTER FTH1"/>
    <property type="match status" value="1"/>
</dbReference>
<evidence type="ECO:0000256" key="4">
    <source>
        <dbReference type="ARBA" id="ARBA00022692"/>
    </source>
</evidence>
<feature type="transmembrane region" description="Helical" evidence="8">
    <location>
        <begin position="59"/>
        <end position="83"/>
    </location>
</feature>
<name>A0A1E3NDK8_9ASCO</name>
<keyword evidence="3" id="KW-0813">Transport</keyword>
<feature type="transmembrane region" description="Helical" evidence="8">
    <location>
        <begin position="311"/>
        <end position="332"/>
    </location>
</feature>
<feature type="transmembrane region" description="Helical" evidence="8">
    <location>
        <begin position="6"/>
        <end position="30"/>
    </location>
</feature>
<dbReference type="GO" id="GO:0033573">
    <property type="term" value="C:high-affinity iron permease complex"/>
    <property type="evidence" value="ECO:0007669"/>
    <property type="project" value="InterPro"/>
</dbReference>
<gene>
    <name evidence="9" type="ORF">PICMEDRAFT_37591</name>
</gene>
<reference evidence="9 10" key="1">
    <citation type="journal article" date="2016" name="Proc. Natl. Acad. Sci. U.S.A.">
        <title>Comparative genomics of biotechnologically important yeasts.</title>
        <authorList>
            <person name="Riley R."/>
            <person name="Haridas S."/>
            <person name="Wolfe K.H."/>
            <person name="Lopes M.R."/>
            <person name="Hittinger C.T."/>
            <person name="Goeker M."/>
            <person name="Salamov A.A."/>
            <person name="Wisecaver J.H."/>
            <person name="Long T.M."/>
            <person name="Calvey C.H."/>
            <person name="Aerts A.L."/>
            <person name="Barry K.W."/>
            <person name="Choi C."/>
            <person name="Clum A."/>
            <person name="Coughlan A.Y."/>
            <person name="Deshpande S."/>
            <person name="Douglass A.P."/>
            <person name="Hanson S.J."/>
            <person name="Klenk H.-P."/>
            <person name="LaButti K.M."/>
            <person name="Lapidus A."/>
            <person name="Lindquist E.A."/>
            <person name="Lipzen A.M."/>
            <person name="Meier-Kolthoff J.P."/>
            <person name="Ohm R.A."/>
            <person name="Otillar R.P."/>
            <person name="Pangilinan J.L."/>
            <person name="Peng Y."/>
            <person name="Rokas A."/>
            <person name="Rosa C.A."/>
            <person name="Scheuner C."/>
            <person name="Sibirny A.A."/>
            <person name="Slot J.C."/>
            <person name="Stielow J.B."/>
            <person name="Sun H."/>
            <person name="Kurtzman C.P."/>
            <person name="Blackwell M."/>
            <person name="Grigoriev I.V."/>
            <person name="Jeffries T.W."/>
        </authorList>
    </citation>
    <scope>NUCLEOTIDE SEQUENCE [LARGE SCALE GENOMIC DNA]</scope>
    <source>
        <strain evidence="9 10">NRRL Y-2026</strain>
    </source>
</reference>
<dbReference type="EMBL" id="KV454008">
    <property type="protein sequence ID" value="ODQ44207.1"/>
    <property type="molecule type" value="Genomic_DNA"/>
</dbReference>
<dbReference type="InterPro" id="IPR004923">
    <property type="entry name" value="FTR1/Fip1/EfeU"/>
</dbReference>
<accession>A0A1E3NDK8</accession>
<evidence type="ECO:0000256" key="8">
    <source>
        <dbReference type="SAM" id="Phobius"/>
    </source>
</evidence>
<evidence type="ECO:0000256" key="1">
    <source>
        <dbReference type="ARBA" id="ARBA00004141"/>
    </source>
</evidence>
<dbReference type="PANTHER" id="PTHR31632">
    <property type="entry name" value="IRON TRANSPORTER FTH1"/>
    <property type="match status" value="1"/>
</dbReference>
<feature type="transmembrane region" description="Helical" evidence="8">
    <location>
        <begin position="201"/>
        <end position="220"/>
    </location>
</feature>
<evidence type="ECO:0000313" key="9">
    <source>
        <dbReference type="EMBL" id="ODQ44207.1"/>
    </source>
</evidence>
<keyword evidence="3" id="KW-0408">Iron</keyword>
<keyword evidence="3" id="KW-0406">Ion transport</keyword>
<feature type="transmembrane region" description="Helical" evidence="8">
    <location>
        <begin position="169"/>
        <end position="195"/>
    </location>
</feature>
<proteinExistence type="inferred from homology"/>
<sequence>MQFEDYFSVQIFFIILRETIESAIIVSVLLSFIRQNAIDPATGGLLVDPGVYRSMRLQVWLGAFGGLGICMLVGGVFITLFYFIGTDLWSYAERIWEGLFSILSSVIIAMMGVALLRINAMKNKWKAKMVRSFKTHHRLATYNDGSPNVAAEAAEALDLDRKHGMKEKYFLAFLPFITTLREGLEAVVFVGGIGVNQPASSFPLAILCGGALGFFIGYLLYSGGNHMSIQYFLIGSTCFLYLVAAGLMSRGVWFLELEQFVRRCGQDTSEAGSGPGSYDVSNTVWHVNCCNGLTDGGWMIFNALLGWTNTATYGSVAAYLVFWALIAGMLHVRSVFEKEGHVEWLPVRWQLKYMRKRILVDQLFVQEVEEIGDMGSSDNDGGVDVPGGSHGDPAAGAGASARWNDTTPLL</sequence>
<dbReference type="AlphaFoldDB" id="A0A1E3NDK8"/>
<dbReference type="OrthoDB" id="4364at2759"/>